<accession>A0ACD3A7J9</accession>
<dbReference type="Proteomes" id="UP000308600">
    <property type="component" value="Unassembled WGS sequence"/>
</dbReference>
<sequence>MATTQTTHVVNVLVTRERLCCNKLQLVIARKLARTIGPLYQITLRPFSFNWEGLDKGQCHYHLITATINTNTNSTHAHSQGHPTTNAESSCTGASITSRMCWVVDLGMAPYGRSGGRGCEWNWIPDVVDPVAASKLKEADEIAQALYQVDDTSQFESKAGTSSGRNLPLLNFTHPPPVPIWYTLSHKA</sequence>
<reference evidence="1 2" key="1">
    <citation type="journal article" date="2019" name="Nat. Ecol. Evol.">
        <title>Megaphylogeny resolves global patterns of mushroom evolution.</title>
        <authorList>
            <person name="Varga T."/>
            <person name="Krizsan K."/>
            <person name="Foldi C."/>
            <person name="Dima B."/>
            <person name="Sanchez-Garcia M."/>
            <person name="Sanchez-Ramirez S."/>
            <person name="Szollosi G.J."/>
            <person name="Szarkandi J.G."/>
            <person name="Papp V."/>
            <person name="Albert L."/>
            <person name="Andreopoulos W."/>
            <person name="Angelini C."/>
            <person name="Antonin V."/>
            <person name="Barry K.W."/>
            <person name="Bougher N.L."/>
            <person name="Buchanan P."/>
            <person name="Buyck B."/>
            <person name="Bense V."/>
            <person name="Catcheside P."/>
            <person name="Chovatia M."/>
            <person name="Cooper J."/>
            <person name="Damon W."/>
            <person name="Desjardin D."/>
            <person name="Finy P."/>
            <person name="Geml J."/>
            <person name="Haridas S."/>
            <person name="Hughes K."/>
            <person name="Justo A."/>
            <person name="Karasinski D."/>
            <person name="Kautmanova I."/>
            <person name="Kiss B."/>
            <person name="Kocsube S."/>
            <person name="Kotiranta H."/>
            <person name="LaButti K.M."/>
            <person name="Lechner B.E."/>
            <person name="Liimatainen K."/>
            <person name="Lipzen A."/>
            <person name="Lukacs Z."/>
            <person name="Mihaltcheva S."/>
            <person name="Morgado L.N."/>
            <person name="Niskanen T."/>
            <person name="Noordeloos M.E."/>
            <person name="Ohm R.A."/>
            <person name="Ortiz-Santana B."/>
            <person name="Ovrebo C."/>
            <person name="Racz N."/>
            <person name="Riley R."/>
            <person name="Savchenko A."/>
            <person name="Shiryaev A."/>
            <person name="Soop K."/>
            <person name="Spirin V."/>
            <person name="Szebenyi C."/>
            <person name="Tomsovsky M."/>
            <person name="Tulloss R.E."/>
            <person name="Uehling J."/>
            <person name="Grigoriev I.V."/>
            <person name="Vagvolgyi C."/>
            <person name="Papp T."/>
            <person name="Martin F.M."/>
            <person name="Miettinen O."/>
            <person name="Hibbett D.S."/>
            <person name="Nagy L.G."/>
        </authorList>
    </citation>
    <scope>NUCLEOTIDE SEQUENCE [LARGE SCALE GENOMIC DNA]</scope>
    <source>
        <strain evidence="1 2">NL-1719</strain>
    </source>
</reference>
<dbReference type="EMBL" id="ML208652">
    <property type="protein sequence ID" value="TFK61526.1"/>
    <property type="molecule type" value="Genomic_DNA"/>
</dbReference>
<proteinExistence type="predicted"/>
<keyword evidence="2" id="KW-1185">Reference proteome</keyword>
<protein>
    <submittedName>
        <fullName evidence="1">Uncharacterized protein</fullName>
    </submittedName>
</protein>
<gene>
    <name evidence="1" type="ORF">BDN72DRAFT_438834</name>
</gene>
<evidence type="ECO:0000313" key="2">
    <source>
        <dbReference type="Proteomes" id="UP000308600"/>
    </source>
</evidence>
<name>A0ACD3A7J9_9AGAR</name>
<evidence type="ECO:0000313" key="1">
    <source>
        <dbReference type="EMBL" id="TFK61526.1"/>
    </source>
</evidence>
<organism evidence="1 2">
    <name type="scientific">Pluteus cervinus</name>
    <dbReference type="NCBI Taxonomy" id="181527"/>
    <lineage>
        <taxon>Eukaryota</taxon>
        <taxon>Fungi</taxon>
        <taxon>Dikarya</taxon>
        <taxon>Basidiomycota</taxon>
        <taxon>Agaricomycotina</taxon>
        <taxon>Agaricomycetes</taxon>
        <taxon>Agaricomycetidae</taxon>
        <taxon>Agaricales</taxon>
        <taxon>Pluteineae</taxon>
        <taxon>Pluteaceae</taxon>
        <taxon>Pluteus</taxon>
    </lineage>
</organism>